<keyword evidence="1" id="KW-0175">Coiled coil</keyword>
<gene>
    <name evidence="3" type="ORF">H9632_10915</name>
</gene>
<dbReference type="Proteomes" id="UP000600565">
    <property type="component" value="Unassembled WGS sequence"/>
</dbReference>
<organism evidence="3 4">
    <name type="scientific">Solibacillus merdavium</name>
    <dbReference type="NCBI Taxonomy" id="2762218"/>
    <lineage>
        <taxon>Bacteria</taxon>
        <taxon>Bacillati</taxon>
        <taxon>Bacillota</taxon>
        <taxon>Bacilli</taxon>
        <taxon>Bacillales</taxon>
        <taxon>Caryophanaceae</taxon>
        <taxon>Solibacillus</taxon>
    </lineage>
</organism>
<sequence length="180" mass="20692">MICEHCKQRHANVTVTQVHNGQKVERHYCEVCATQFHPFQFDVSEEPTSLQQLISNWFNFVPVNAKKESTTKQTTNPKACPSCGFTYRQFLKQGKFGCGQCYETFSEQLPQLLERIQAGTQHVGYEKNAPSKEKVEQQINELRTLLHQAIAEERFEDAASIRDEVRELENKIKQEGEGNA</sequence>
<evidence type="ECO:0000256" key="1">
    <source>
        <dbReference type="SAM" id="Coils"/>
    </source>
</evidence>
<dbReference type="PANTHER" id="PTHR38430">
    <property type="entry name" value="PROTEIN-ARGININE KINASE ACTIVATOR PROTEIN"/>
    <property type="match status" value="1"/>
</dbReference>
<proteinExistence type="predicted"/>
<dbReference type="Gene3D" id="4.10.860.10">
    <property type="entry name" value="UVR domain"/>
    <property type="match status" value="1"/>
</dbReference>
<feature type="coiled-coil region" evidence="1">
    <location>
        <begin position="132"/>
        <end position="178"/>
    </location>
</feature>
<keyword evidence="4" id="KW-1185">Reference proteome</keyword>
<evidence type="ECO:0000313" key="4">
    <source>
        <dbReference type="Proteomes" id="UP000600565"/>
    </source>
</evidence>
<dbReference type="SUPFAM" id="SSF46600">
    <property type="entry name" value="C-terminal UvrC-binding domain of UvrB"/>
    <property type="match status" value="1"/>
</dbReference>
<accession>A0ABR8XNQ9</accession>
<comment type="caution">
    <text evidence="3">The sequence shown here is derived from an EMBL/GenBank/DDBJ whole genome shotgun (WGS) entry which is preliminary data.</text>
</comment>
<dbReference type="PROSITE" id="PS50151">
    <property type="entry name" value="UVR"/>
    <property type="match status" value="1"/>
</dbReference>
<dbReference type="EMBL" id="JACSPW010000009">
    <property type="protein sequence ID" value="MBD8033584.1"/>
    <property type="molecule type" value="Genomic_DNA"/>
</dbReference>
<dbReference type="PIRSF" id="PIRSF015034">
    <property type="entry name" value="YacH"/>
    <property type="match status" value="1"/>
</dbReference>
<dbReference type="RefSeq" id="WP_191704113.1">
    <property type="nucleotide sequence ID" value="NZ_JACSPW010000009.1"/>
</dbReference>
<dbReference type="InterPro" id="IPR025542">
    <property type="entry name" value="YacH"/>
</dbReference>
<dbReference type="InterPro" id="IPR036876">
    <property type="entry name" value="UVR_dom_sf"/>
</dbReference>
<dbReference type="Pfam" id="PF02151">
    <property type="entry name" value="UVR"/>
    <property type="match status" value="1"/>
</dbReference>
<evidence type="ECO:0000259" key="2">
    <source>
        <dbReference type="PROSITE" id="PS50151"/>
    </source>
</evidence>
<protein>
    <submittedName>
        <fullName evidence="3">UvrB/UvrC motif-containing protein</fullName>
    </submittedName>
</protein>
<name>A0ABR8XNQ9_9BACL</name>
<dbReference type="PANTHER" id="PTHR38430:SF1">
    <property type="entry name" value="PROTEIN-ARGININE KINASE ACTIVATOR PROTEIN"/>
    <property type="match status" value="1"/>
</dbReference>
<feature type="domain" description="UVR" evidence="2">
    <location>
        <begin position="136"/>
        <end position="171"/>
    </location>
</feature>
<reference evidence="3 4" key="1">
    <citation type="submission" date="2020-08" db="EMBL/GenBank/DDBJ databases">
        <title>A Genomic Blueprint of the Chicken Gut Microbiome.</title>
        <authorList>
            <person name="Gilroy R."/>
            <person name="Ravi A."/>
            <person name="Getino M."/>
            <person name="Pursley I."/>
            <person name="Horton D.L."/>
            <person name="Alikhan N.-F."/>
            <person name="Baker D."/>
            <person name="Gharbi K."/>
            <person name="Hall N."/>
            <person name="Watson M."/>
            <person name="Adriaenssens E.M."/>
            <person name="Foster-Nyarko E."/>
            <person name="Jarju S."/>
            <person name="Secka A."/>
            <person name="Antonio M."/>
            <person name="Oren A."/>
            <person name="Chaudhuri R."/>
            <person name="La Ragione R.M."/>
            <person name="Hildebrand F."/>
            <person name="Pallen M.J."/>
        </authorList>
    </citation>
    <scope>NUCLEOTIDE SEQUENCE [LARGE SCALE GENOMIC DNA]</scope>
    <source>
        <strain evidence="3 4">Sa1YVA6</strain>
    </source>
</reference>
<evidence type="ECO:0000313" key="3">
    <source>
        <dbReference type="EMBL" id="MBD8033584.1"/>
    </source>
</evidence>
<dbReference type="InterPro" id="IPR001943">
    <property type="entry name" value="UVR_dom"/>
</dbReference>